<dbReference type="GO" id="GO:0044781">
    <property type="term" value="P:bacterial-type flagellum organization"/>
    <property type="evidence" value="ECO:0007669"/>
    <property type="project" value="UniProtKB-KW"/>
</dbReference>
<evidence type="ECO:0000256" key="1">
    <source>
        <dbReference type="ARBA" id="ARBA00022795"/>
    </source>
</evidence>
<organism evidence="2">
    <name type="scientific">marine sediment metagenome</name>
    <dbReference type="NCBI Taxonomy" id="412755"/>
    <lineage>
        <taxon>unclassified sequences</taxon>
        <taxon>metagenomes</taxon>
        <taxon>ecological metagenomes</taxon>
    </lineage>
</organism>
<dbReference type="Pfam" id="PF03963">
    <property type="entry name" value="FlgD"/>
    <property type="match status" value="1"/>
</dbReference>
<evidence type="ECO:0000313" key="2">
    <source>
        <dbReference type="EMBL" id="GAF75633.1"/>
    </source>
</evidence>
<keyword evidence="1" id="KW-1005">Bacterial flagellum biogenesis</keyword>
<evidence type="ECO:0008006" key="3">
    <source>
        <dbReference type="Google" id="ProtNLM"/>
    </source>
</evidence>
<dbReference type="EMBL" id="BARS01009505">
    <property type="protein sequence ID" value="GAF75633.1"/>
    <property type="molecule type" value="Genomic_DNA"/>
</dbReference>
<reference evidence="2" key="1">
    <citation type="journal article" date="2014" name="Front. Microbiol.">
        <title>High frequency of phylogenetically diverse reductive dehalogenase-homologous genes in deep subseafloor sedimentary metagenomes.</title>
        <authorList>
            <person name="Kawai M."/>
            <person name="Futagami T."/>
            <person name="Toyoda A."/>
            <person name="Takaki Y."/>
            <person name="Nishi S."/>
            <person name="Hori S."/>
            <person name="Arai W."/>
            <person name="Tsubouchi T."/>
            <person name="Morono Y."/>
            <person name="Uchiyama I."/>
            <person name="Ito T."/>
            <person name="Fujiyama A."/>
            <person name="Inagaki F."/>
            <person name="Takami H."/>
        </authorList>
    </citation>
    <scope>NUCLEOTIDE SEQUENCE</scope>
    <source>
        <strain evidence="2">Expedition CK06-06</strain>
    </source>
</reference>
<gene>
    <name evidence="2" type="ORF">S01H1_17868</name>
</gene>
<comment type="caution">
    <text evidence="2">The sequence shown here is derived from an EMBL/GenBank/DDBJ whole genome shotgun (WGS) entry which is preliminary data.</text>
</comment>
<sequence>MNALVTFRANATGALSPTPEKRFEAAQQVAANLLAKAAHSQTKAGLVTKAGTEDAEGRVVEQTLDKDAFLRLLVLQMQNQDPLEPMDNADMLAQLAQFSSLEQMNNLNDSFQTLSSNFEGLSSSFGQLSFISANALLGRTIAGTDIDGVAHEGVVEHVILDAGTVFLSVDGARIPMDNIERVQ</sequence>
<proteinExistence type="predicted"/>
<accession>X0S3I7</accession>
<dbReference type="InterPro" id="IPR005648">
    <property type="entry name" value="FlgD"/>
</dbReference>
<name>X0S3I7_9ZZZZ</name>
<dbReference type="AlphaFoldDB" id="X0S3I7"/>
<protein>
    <recommendedName>
        <fullName evidence="3">FlgD Tudor-like domain-containing protein</fullName>
    </recommendedName>
</protein>